<feature type="compositionally biased region" description="Basic and acidic residues" evidence="1">
    <location>
        <begin position="51"/>
        <end position="62"/>
    </location>
</feature>
<keyword evidence="3" id="KW-1185">Reference proteome</keyword>
<dbReference type="InterPro" id="IPR046341">
    <property type="entry name" value="SET_dom_sf"/>
</dbReference>
<dbReference type="AlphaFoldDB" id="A0A7J6N1V6"/>
<organism evidence="2 3">
    <name type="scientific">Perkinsus chesapeaki</name>
    <name type="common">Clam parasite</name>
    <name type="synonym">Perkinsus andrewsi</name>
    <dbReference type="NCBI Taxonomy" id="330153"/>
    <lineage>
        <taxon>Eukaryota</taxon>
        <taxon>Sar</taxon>
        <taxon>Alveolata</taxon>
        <taxon>Perkinsozoa</taxon>
        <taxon>Perkinsea</taxon>
        <taxon>Perkinsida</taxon>
        <taxon>Perkinsidae</taxon>
        <taxon>Perkinsus</taxon>
    </lineage>
</organism>
<gene>
    <name evidence="2" type="ORF">FOL47_001976</name>
</gene>
<comment type="caution">
    <text evidence="2">The sequence shown here is derived from an EMBL/GenBank/DDBJ whole genome shotgun (WGS) entry which is preliminary data.</text>
</comment>
<dbReference type="EMBL" id="JAAPAO010000015">
    <property type="protein sequence ID" value="KAF4677390.1"/>
    <property type="molecule type" value="Genomic_DNA"/>
</dbReference>
<accession>A0A7J6N1V6</accession>
<feature type="region of interest" description="Disordered" evidence="1">
    <location>
        <begin position="457"/>
        <end position="486"/>
    </location>
</feature>
<protein>
    <submittedName>
        <fullName evidence="2">Uncharacterized protein</fullName>
    </submittedName>
</protein>
<feature type="region of interest" description="Disordered" evidence="1">
    <location>
        <begin position="1"/>
        <end position="71"/>
    </location>
</feature>
<dbReference type="SUPFAM" id="SSF82199">
    <property type="entry name" value="SET domain"/>
    <property type="match status" value="1"/>
</dbReference>
<evidence type="ECO:0000256" key="1">
    <source>
        <dbReference type="SAM" id="MobiDB-lite"/>
    </source>
</evidence>
<sequence>MHGPTKRRNVSSEEGNEKKRLRTKAQPKEGQQRQAKAAGGVTSKRPTRGPESQRVEGDREESAAPSSEAVVEGRAVWQEKLDRLMDEMDKTYNSCQYSKCIKAANAMLKLPSYLLNEDWGTRWWGGSLERYGPGYRLLDGIRETLIVSHTESGQDKSAVKICNSVIADKRVPPATKAWAVTQKIDCLLNMGSISEAYTFAHKLDDGGVRNGNEVYMQLQKCFPWFVGLARIKWAFRELQDAAVNAKEALLLAGKNLKKEPASWVLWCYLIVAEAASELKPTKSNIRKALKWWRKAIETERKETRAVNSTATRASICRTRFIVWLTDMLEAFGNELGEDVAAYLLARLRSVHDELTEEYKALSEVALDDCTLELRAAKMLLCRMEGGVKEQNRTLVVDCSSGGVARYLTRSLTPNCIWVYQSPAGDPGMRLGLKGLVALRPLKAREELTVYRQPCTVTGASTTTTGRSRRGKKGGNGGAAESGDESAAPRLGFGEVYEDLTDSYGHAALLHGYLHDHGEKHRSPVFDTDAVEVVRMPPERVAREGPFRVMAARDVAPGERILMCDGIIRALSPAQLGQADPATVIVLQDLPRGAYGFWVNPKTMEYIAIQGGLPDLGGKIRNIRKPLATSDAVNPIDLEGLEDIKSIFGLNSRLTSLVLSRLRDPSHHLALAKFFAALQKLPKNAAFNRAAWKLFERYKLVETPRSRGDSLDCGESTGQGSVVEESIDGDEELIPDARSAESMARRAVFSEDKDYMGEALRILRSR</sequence>
<dbReference type="Proteomes" id="UP000591131">
    <property type="component" value="Unassembled WGS sequence"/>
</dbReference>
<evidence type="ECO:0000313" key="3">
    <source>
        <dbReference type="Proteomes" id="UP000591131"/>
    </source>
</evidence>
<dbReference type="OrthoDB" id="430249at2759"/>
<name>A0A7J6N1V6_PERCH</name>
<evidence type="ECO:0000313" key="2">
    <source>
        <dbReference type="EMBL" id="KAF4677390.1"/>
    </source>
</evidence>
<reference evidence="2 3" key="1">
    <citation type="submission" date="2020-04" db="EMBL/GenBank/DDBJ databases">
        <title>Perkinsus chesapeaki whole genome sequence.</title>
        <authorList>
            <person name="Bogema D.R."/>
        </authorList>
    </citation>
    <scope>NUCLEOTIDE SEQUENCE [LARGE SCALE GENOMIC DNA]</scope>
    <source>
        <strain evidence="2">ATCC PRA-425</strain>
    </source>
</reference>
<proteinExistence type="predicted"/>